<dbReference type="EMBL" id="LAZR01001165">
    <property type="protein sequence ID" value="KKN49490.1"/>
    <property type="molecule type" value="Genomic_DNA"/>
</dbReference>
<organism evidence="1">
    <name type="scientific">marine sediment metagenome</name>
    <dbReference type="NCBI Taxonomy" id="412755"/>
    <lineage>
        <taxon>unclassified sequences</taxon>
        <taxon>metagenomes</taxon>
        <taxon>ecological metagenomes</taxon>
    </lineage>
</organism>
<sequence length="65" mass="7821">EQPKENGRGWWIIRCLNNECWAHLKMINRERDDVVARWNKRVPIYEHVVCGGWETGLDVTEEMPR</sequence>
<dbReference type="AlphaFoldDB" id="A0A0F9QYU7"/>
<evidence type="ECO:0000313" key="1">
    <source>
        <dbReference type="EMBL" id="KKN49490.1"/>
    </source>
</evidence>
<protein>
    <submittedName>
        <fullName evidence="1">Uncharacterized protein</fullName>
    </submittedName>
</protein>
<comment type="caution">
    <text evidence="1">The sequence shown here is derived from an EMBL/GenBank/DDBJ whole genome shotgun (WGS) entry which is preliminary data.</text>
</comment>
<name>A0A0F9QYU7_9ZZZZ</name>
<feature type="non-terminal residue" evidence="1">
    <location>
        <position position="1"/>
    </location>
</feature>
<reference evidence="1" key="1">
    <citation type="journal article" date="2015" name="Nature">
        <title>Complex archaea that bridge the gap between prokaryotes and eukaryotes.</title>
        <authorList>
            <person name="Spang A."/>
            <person name="Saw J.H."/>
            <person name="Jorgensen S.L."/>
            <person name="Zaremba-Niedzwiedzka K."/>
            <person name="Martijn J."/>
            <person name="Lind A.E."/>
            <person name="van Eijk R."/>
            <person name="Schleper C."/>
            <person name="Guy L."/>
            <person name="Ettema T.J."/>
        </authorList>
    </citation>
    <scope>NUCLEOTIDE SEQUENCE</scope>
</reference>
<accession>A0A0F9QYU7</accession>
<proteinExistence type="predicted"/>
<gene>
    <name evidence="1" type="ORF">LCGC14_0641970</name>
</gene>